<evidence type="ECO:0000313" key="4">
    <source>
        <dbReference type="RefSeq" id="XP_019630089.1"/>
    </source>
</evidence>
<dbReference type="KEGG" id="bbel:109474257"/>
<dbReference type="GeneID" id="109474257"/>
<name>A0A6P4Z865_BRABE</name>
<protein>
    <submittedName>
        <fullName evidence="4">Protein CDV3 homolog</fullName>
    </submittedName>
</protein>
<organism evidence="3 4">
    <name type="scientific">Branchiostoma belcheri</name>
    <name type="common">Amphioxus</name>
    <dbReference type="NCBI Taxonomy" id="7741"/>
    <lineage>
        <taxon>Eukaryota</taxon>
        <taxon>Metazoa</taxon>
        <taxon>Chordata</taxon>
        <taxon>Cephalochordata</taxon>
        <taxon>Leptocardii</taxon>
        <taxon>Amphioxiformes</taxon>
        <taxon>Branchiostomatidae</taxon>
        <taxon>Branchiostoma</taxon>
    </lineage>
</organism>
<dbReference type="OrthoDB" id="10054324at2759"/>
<feature type="region of interest" description="Disordered" evidence="2">
    <location>
        <begin position="1"/>
        <end position="288"/>
    </location>
</feature>
<feature type="compositionally biased region" description="Polar residues" evidence="2">
    <location>
        <begin position="206"/>
        <end position="216"/>
    </location>
</feature>
<dbReference type="AlphaFoldDB" id="A0A6P4Z865"/>
<reference evidence="4" key="1">
    <citation type="submission" date="2025-08" db="UniProtKB">
        <authorList>
            <consortium name="RefSeq"/>
        </authorList>
    </citation>
    <scope>IDENTIFICATION</scope>
    <source>
        <tissue evidence="4">Gonad</tissue>
    </source>
</reference>
<keyword evidence="3" id="KW-1185">Reference proteome</keyword>
<evidence type="ECO:0000313" key="3">
    <source>
        <dbReference type="Proteomes" id="UP000515135"/>
    </source>
</evidence>
<comment type="similarity">
    <text evidence="1">Belongs to the CDV3 family.</text>
</comment>
<feature type="compositionally biased region" description="Pro residues" evidence="2">
    <location>
        <begin position="171"/>
        <end position="181"/>
    </location>
</feature>
<dbReference type="Pfam" id="PF15359">
    <property type="entry name" value="CDV3"/>
    <property type="match status" value="1"/>
</dbReference>
<sequence length="288" mass="30888">MEEGKEDVASAVEGGTEEGGSEERKVNPAEDAKSLDDFFAKKDKSKGKKKKGKISTDVLAKELEGPGKKKATKKKKEKGEKVDKGPSKEGSPVEEDADWIQIEEPGEKDYSGLRIASLNISEQRQEEQEPSPEEEQEYDEAGEPLPPRESAQQGPWKMLSGGEQPSAVAEAPPPEPSPAPAPAAAGAAPSKYIPPSLRAAMAAQESRATPSWSGRQRGSRAPPEITSEQHFPSLAASLQDKPPGMGQRRAAEENRQFSTVTRGARGVGGPEKNAPLETQNPYAALSRR</sequence>
<accession>A0A6P4Z865</accession>
<evidence type="ECO:0000256" key="1">
    <source>
        <dbReference type="ARBA" id="ARBA00006062"/>
    </source>
</evidence>
<proteinExistence type="inferred from homology"/>
<feature type="compositionally biased region" description="Basic and acidic residues" evidence="2">
    <location>
        <begin position="21"/>
        <end position="42"/>
    </location>
</feature>
<feature type="compositionally biased region" description="Basic and acidic residues" evidence="2">
    <location>
        <begin position="77"/>
        <end position="87"/>
    </location>
</feature>
<dbReference type="PANTHER" id="PTHR16284">
    <property type="entry name" value="PROTEIN CDV3 HOMOLOG"/>
    <property type="match status" value="1"/>
</dbReference>
<gene>
    <name evidence="4" type="primary">LOC109474257</name>
</gene>
<dbReference type="InterPro" id="IPR026806">
    <property type="entry name" value="CDV3"/>
</dbReference>
<evidence type="ECO:0000256" key="2">
    <source>
        <dbReference type="SAM" id="MobiDB-lite"/>
    </source>
</evidence>
<feature type="compositionally biased region" description="Basic residues" evidence="2">
    <location>
        <begin position="43"/>
        <end position="53"/>
    </location>
</feature>
<dbReference type="PANTHER" id="PTHR16284:SF13">
    <property type="entry name" value="PROTEIN CDV3 HOMOLOG"/>
    <property type="match status" value="1"/>
</dbReference>
<dbReference type="GO" id="GO:0005737">
    <property type="term" value="C:cytoplasm"/>
    <property type="evidence" value="ECO:0007669"/>
    <property type="project" value="TreeGrafter"/>
</dbReference>
<feature type="compositionally biased region" description="Acidic residues" evidence="2">
    <location>
        <begin position="128"/>
        <end position="142"/>
    </location>
</feature>
<dbReference type="Proteomes" id="UP000515135">
    <property type="component" value="Unplaced"/>
</dbReference>
<dbReference type="RefSeq" id="XP_019630089.1">
    <property type="nucleotide sequence ID" value="XM_019774530.1"/>
</dbReference>